<protein>
    <recommendedName>
        <fullName evidence="7">Metalloenzyme domain-containing protein</fullName>
    </recommendedName>
</protein>
<dbReference type="InterPro" id="IPR004456">
    <property type="entry name" value="Pglycerate_mutase_ApgM"/>
</dbReference>
<dbReference type="Pfam" id="PF10143">
    <property type="entry name" value="PhosphMutase"/>
    <property type="match status" value="1"/>
</dbReference>
<dbReference type="PIRSF" id="PIRSF006392">
    <property type="entry name" value="IPGAM_arch"/>
    <property type="match status" value="1"/>
</dbReference>
<reference evidence="8 9" key="1">
    <citation type="submission" date="2020-06" db="EMBL/GenBank/DDBJ databases">
        <title>NJ-3-1, isolated from saline soil.</title>
        <authorList>
            <person name="Cui H.L."/>
            <person name="Shi X."/>
        </authorList>
    </citation>
    <scope>NUCLEOTIDE SEQUENCE [LARGE SCALE GENOMIC DNA]</scope>
    <source>
        <strain evidence="8 9">NJ-3-1</strain>
    </source>
</reference>
<dbReference type="SUPFAM" id="SSF53649">
    <property type="entry name" value="Alkaline phosphatase-like"/>
    <property type="match status" value="1"/>
</dbReference>
<dbReference type="GO" id="GO:0006096">
    <property type="term" value="P:glycolytic process"/>
    <property type="evidence" value="ECO:0007669"/>
    <property type="project" value="UniProtKB-KW"/>
</dbReference>
<gene>
    <name evidence="8" type="ORF">HUG12_17545</name>
</gene>
<dbReference type="GeneID" id="56039302"/>
<comment type="similarity">
    <text evidence="4">Belongs to the BPG-independent phosphoglycerate mutase family. A-PGAM subfamily.</text>
</comment>
<dbReference type="PANTHER" id="PTHR31209:SF0">
    <property type="entry name" value="METALLOENZYME DOMAIN-CONTAINING PROTEIN"/>
    <property type="match status" value="1"/>
</dbReference>
<comment type="catalytic activity">
    <reaction evidence="1">
        <text>(2R)-2-phosphoglycerate = (2R)-3-phosphoglycerate</text>
        <dbReference type="Rhea" id="RHEA:15901"/>
        <dbReference type="ChEBI" id="CHEBI:58272"/>
        <dbReference type="ChEBI" id="CHEBI:58289"/>
        <dbReference type="EC" id="5.4.2.12"/>
    </reaction>
</comment>
<comment type="function">
    <text evidence="2">Catalyzes the interconversion of 2-phosphoglycerate and 3-phosphoglycerate.</text>
</comment>
<evidence type="ECO:0000256" key="6">
    <source>
        <dbReference type="SAM" id="MobiDB-lite"/>
    </source>
</evidence>
<organism evidence="8 9">
    <name type="scientific">Halorarum salinum</name>
    <dbReference type="NCBI Taxonomy" id="2743089"/>
    <lineage>
        <taxon>Archaea</taxon>
        <taxon>Methanobacteriati</taxon>
        <taxon>Methanobacteriota</taxon>
        <taxon>Stenosarchaea group</taxon>
        <taxon>Halobacteria</taxon>
        <taxon>Halobacteriales</taxon>
        <taxon>Haloferacaceae</taxon>
        <taxon>Halorarum</taxon>
    </lineage>
</organism>
<dbReference type="InterPro" id="IPR017850">
    <property type="entry name" value="Alkaline_phosphatase_core_sf"/>
</dbReference>
<dbReference type="Pfam" id="PF01676">
    <property type="entry name" value="Metalloenzyme"/>
    <property type="match status" value="1"/>
</dbReference>
<dbReference type="GO" id="GO:0004619">
    <property type="term" value="F:phosphoglycerate mutase activity"/>
    <property type="evidence" value="ECO:0007669"/>
    <property type="project" value="UniProtKB-EC"/>
</dbReference>
<evidence type="ECO:0000256" key="1">
    <source>
        <dbReference type="ARBA" id="ARBA00000370"/>
    </source>
</evidence>
<evidence type="ECO:0000256" key="2">
    <source>
        <dbReference type="ARBA" id="ARBA00002315"/>
    </source>
</evidence>
<evidence type="ECO:0000313" key="8">
    <source>
        <dbReference type="EMBL" id="QLG63436.1"/>
    </source>
</evidence>
<proteinExistence type="inferred from homology"/>
<comment type="pathway">
    <text evidence="3">Carbohydrate degradation.</text>
</comment>
<dbReference type="OrthoDB" id="52918at2157"/>
<name>A0A7D5QBJ8_9EURY</name>
<feature type="compositionally biased region" description="Basic and acidic residues" evidence="6">
    <location>
        <begin position="412"/>
        <end position="426"/>
    </location>
</feature>
<evidence type="ECO:0000256" key="4">
    <source>
        <dbReference type="ARBA" id="ARBA00005524"/>
    </source>
</evidence>
<evidence type="ECO:0000256" key="3">
    <source>
        <dbReference type="ARBA" id="ARBA00004921"/>
    </source>
</evidence>
<evidence type="ECO:0000313" key="9">
    <source>
        <dbReference type="Proteomes" id="UP000509626"/>
    </source>
</evidence>
<keyword evidence="5" id="KW-0324">Glycolysis</keyword>
<dbReference type="RefSeq" id="WP_179270020.1">
    <property type="nucleotide sequence ID" value="NZ_CP058579.1"/>
</dbReference>
<evidence type="ECO:0000259" key="7">
    <source>
        <dbReference type="Pfam" id="PF01676"/>
    </source>
</evidence>
<dbReference type="Proteomes" id="UP000509626">
    <property type="component" value="Chromosome"/>
</dbReference>
<dbReference type="Gene3D" id="3.30.70.2130">
    <property type="entry name" value="Metalloenzyme domain"/>
    <property type="match status" value="1"/>
</dbReference>
<feature type="domain" description="Metalloenzyme" evidence="7">
    <location>
        <begin position="7"/>
        <end position="394"/>
    </location>
</feature>
<dbReference type="KEGG" id="halu:HUG12_17545"/>
<dbReference type="InterPro" id="IPR042253">
    <property type="entry name" value="Pglycerate_mutase_ApgM_sf"/>
</dbReference>
<feature type="region of interest" description="Disordered" evidence="6">
    <location>
        <begin position="412"/>
        <end position="432"/>
    </location>
</feature>
<sequence>MRGKDRRILLLLLDGAADRPAPALDGQTPLEAADTPNLDRLAAAGINGRMDVSTPGTPLSSDRAHSILFGYDLAEVPGRGVLEARGFGRDPTPGRVVCSASFAELDGGRVVDRHLPDDAADFPALAEREDVARVETAEATVSFEYTWKNRGLVTVESTNSLSSDVTDVDPFATGLPVLAAEPLADAADPDAAERTASALRTYTRRTREALADAGEPRDRTGRSPADVVLSKWAGAPTEPEPFHERHGLDAASLTPKPVLTGLARTLGIVHEDPPEGYDARADAALAAVGAHEFVHVHYPEPDETSHSAGPAAKRDELEAIDASLDPVVERALSDPGLVTVVTADHTTPSTEDVVHSGEPVPLTVAAESVRTDDVTATGERPAARGGLGRIRGRDFLRIARSAADRVLLDGLRRSPRVPDHPTREVRPLWPEE</sequence>
<feature type="region of interest" description="Disordered" evidence="6">
    <location>
        <begin position="198"/>
        <end position="226"/>
    </location>
</feature>
<dbReference type="PANTHER" id="PTHR31209">
    <property type="entry name" value="COFACTOR-INDEPENDENT PHOSPHOGLYCERATE MUTASE"/>
    <property type="match status" value="1"/>
</dbReference>
<dbReference type="EMBL" id="CP058579">
    <property type="protein sequence ID" value="QLG63436.1"/>
    <property type="molecule type" value="Genomic_DNA"/>
</dbReference>
<feature type="compositionally biased region" description="Basic and acidic residues" evidence="6">
    <location>
        <begin position="205"/>
        <end position="221"/>
    </location>
</feature>
<dbReference type="InterPro" id="IPR006124">
    <property type="entry name" value="Metalloenzyme"/>
</dbReference>
<accession>A0A7D5QBJ8</accession>
<evidence type="ECO:0000256" key="5">
    <source>
        <dbReference type="ARBA" id="ARBA00023152"/>
    </source>
</evidence>
<dbReference type="Gene3D" id="3.40.720.10">
    <property type="entry name" value="Alkaline Phosphatase, subunit A"/>
    <property type="match status" value="2"/>
</dbReference>
<dbReference type="AlphaFoldDB" id="A0A7D5QBJ8"/>
<dbReference type="GO" id="GO:0046872">
    <property type="term" value="F:metal ion binding"/>
    <property type="evidence" value="ECO:0007669"/>
    <property type="project" value="InterPro"/>
</dbReference>
<keyword evidence="9" id="KW-1185">Reference proteome</keyword>